<feature type="region of interest" description="Disordered" evidence="5">
    <location>
        <begin position="1"/>
        <end position="26"/>
    </location>
</feature>
<evidence type="ECO:0000313" key="9">
    <source>
        <dbReference type="WBParaSite" id="MCU_003628-RA"/>
    </source>
</evidence>
<feature type="compositionally biased region" description="Polar residues" evidence="5">
    <location>
        <begin position="300"/>
        <end position="326"/>
    </location>
</feature>
<proteinExistence type="predicted"/>
<keyword evidence="2 4" id="KW-0863">Zinc-finger</keyword>
<feature type="zinc finger region" description="TRAF-type" evidence="4">
    <location>
        <begin position="128"/>
        <end position="166"/>
    </location>
</feature>
<keyword evidence="1 4" id="KW-0479">Metal-binding</keyword>
<evidence type="ECO:0000256" key="4">
    <source>
        <dbReference type="PROSITE-ProRule" id="PRU00207"/>
    </source>
</evidence>
<dbReference type="InterPro" id="IPR001293">
    <property type="entry name" value="Znf_TRAF"/>
</dbReference>
<dbReference type="GO" id="GO:0008270">
    <property type="term" value="F:zinc ion binding"/>
    <property type="evidence" value="ECO:0007669"/>
    <property type="project" value="UniProtKB-KW"/>
</dbReference>
<evidence type="ECO:0000259" key="6">
    <source>
        <dbReference type="PROSITE" id="PS50145"/>
    </source>
</evidence>
<keyword evidence="8" id="KW-1185">Reference proteome</keyword>
<dbReference type="STRING" id="53468.A0A0R3UIM9"/>
<dbReference type="Gene3D" id="3.30.40.10">
    <property type="entry name" value="Zinc/RING finger domain, C3HC4 (zinc finger)"/>
    <property type="match status" value="1"/>
</dbReference>
<feature type="region of interest" description="Disordered" evidence="5">
    <location>
        <begin position="280"/>
        <end position="329"/>
    </location>
</feature>
<reference evidence="9" key="2">
    <citation type="submission" date="2019-11" db="UniProtKB">
        <authorList>
            <consortium name="WormBaseParasite"/>
        </authorList>
    </citation>
    <scope>IDENTIFICATION</scope>
</reference>
<dbReference type="GO" id="GO:0005634">
    <property type="term" value="C:nucleus"/>
    <property type="evidence" value="ECO:0007669"/>
    <property type="project" value="TreeGrafter"/>
</dbReference>
<dbReference type="PROSITE" id="PS50145">
    <property type="entry name" value="ZF_TRAF"/>
    <property type="match status" value="1"/>
</dbReference>
<evidence type="ECO:0000256" key="3">
    <source>
        <dbReference type="ARBA" id="ARBA00022833"/>
    </source>
</evidence>
<dbReference type="InterPro" id="IPR039338">
    <property type="entry name" value="ZFTRAF1"/>
</dbReference>
<dbReference type="WBParaSite" id="MCU_003628-RA">
    <property type="protein sequence ID" value="MCU_003628-RA"/>
    <property type="gene ID" value="MCU_003628"/>
</dbReference>
<evidence type="ECO:0000313" key="8">
    <source>
        <dbReference type="Proteomes" id="UP000267029"/>
    </source>
</evidence>
<evidence type="ECO:0000313" key="7">
    <source>
        <dbReference type="EMBL" id="VDD81294.1"/>
    </source>
</evidence>
<evidence type="ECO:0000256" key="1">
    <source>
        <dbReference type="ARBA" id="ARBA00022723"/>
    </source>
</evidence>
<evidence type="ECO:0000256" key="2">
    <source>
        <dbReference type="ARBA" id="ARBA00022771"/>
    </source>
</evidence>
<dbReference type="InterPro" id="IPR013083">
    <property type="entry name" value="Znf_RING/FYVE/PHD"/>
</dbReference>
<dbReference type="EMBL" id="UXSR01005348">
    <property type="protein sequence ID" value="VDD81294.1"/>
    <property type="molecule type" value="Genomic_DNA"/>
</dbReference>
<feature type="domain" description="TRAF-type" evidence="6">
    <location>
        <begin position="128"/>
        <end position="166"/>
    </location>
</feature>
<sequence length="486" mass="54171">MDDKAVISGGSANDLELDDLETNNNSHEATADVMLNQEASPIGRPQPPQTPQQGDLSLVVQSIREVVSCCACFNSDFGMKECANGHLLCPICFLTLRQDDHPQCPTCRAVLYPDTKRALIAQKVLSELPDPCPACGQVMLHKDLVGHKLNDCPKRRVSCGLAPLGCAWCGCAEDYRSHYAECNVRQGLRENSLEESLDNVLSRFRRREQMLRETFTCFSAIFRHLEGYELQSVCVVLSVSRVTQGRLVFKSDQFHSSQSRWTVKLAVRFEDDLVEDLTAGEVGIPEDTDDRQTAGAGADNNEQMNSSHTPSDESTQLGNESPNSTLRPRRIFRFAGAHRTRPYPDWRHTRNGNSNTNNIAVSTTTTTTVTNTTSTTTNASDLKCSQPPFGTMTITVTKENSPGIGRKSFAFIPLQIEVPDTGAQLSIRPMMSTYRFVSRGERTGAFTLYPMRWRYLTNLSELKTCRLLNMEMVVARRLIDEQAEQA</sequence>
<dbReference type="AlphaFoldDB" id="A0A0R3UIM9"/>
<dbReference type="PANTHER" id="PTHR23059:SF4">
    <property type="entry name" value="ZINC FINGER TRAF-TYPE-CONTAINING PROTEIN 1"/>
    <property type="match status" value="1"/>
</dbReference>
<accession>A0A0R3UIM9</accession>
<evidence type="ECO:0000256" key="5">
    <source>
        <dbReference type="SAM" id="MobiDB-lite"/>
    </source>
</evidence>
<organism evidence="7 8">
    <name type="scientific">Mesocestoides corti</name>
    <name type="common">Flatworm</name>
    <dbReference type="NCBI Taxonomy" id="53468"/>
    <lineage>
        <taxon>Eukaryota</taxon>
        <taxon>Metazoa</taxon>
        <taxon>Spiralia</taxon>
        <taxon>Lophotrochozoa</taxon>
        <taxon>Platyhelminthes</taxon>
        <taxon>Cestoda</taxon>
        <taxon>Eucestoda</taxon>
        <taxon>Cyclophyllidea</taxon>
        <taxon>Mesocestoididae</taxon>
        <taxon>Mesocestoides</taxon>
    </lineage>
</organism>
<dbReference type="Proteomes" id="UP000267029">
    <property type="component" value="Unassembled WGS sequence"/>
</dbReference>
<reference evidence="7 8" key="1">
    <citation type="submission" date="2018-10" db="EMBL/GenBank/DDBJ databases">
        <authorList>
            <consortium name="Pathogen Informatics"/>
        </authorList>
    </citation>
    <scope>NUCLEOTIDE SEQUENCE [LARGE SCALE GENOMIC DNA]</scope>
</reference>
<protein>
    <submittedName>
        <fullName evidence="9">TRAF-type domain-containing protein</fullName>
    </submittedName>
</protein>
<dbReference type="PANTHER" id="PTHR23059">
    <property type="entry name" value="CYSTEINE AND HISTIDINE-RICH PROTEIN 1"/>
    <property type="match status" value="1"/>
</dbReference>
<keyword evidence="3 4" id="KW-0862">Zinc</keyword>
<name>A0A0R3UIM9_MESCO</name>
<gene>
    <name evidence="7" type="ORF">MCOS_LOCUS7297</name>
</gene>
<dbReference type="OrthoDB" id="9049620at2759"/>